<dbReference type="InterPro" id="IPR042187">
    <property type="entry name" value="Flagellin_C_sub2"/>
</dbReference>
<keyword evidence="3 4" id="KW-0975">Bacterial flagellum</keyword>
<gene>
    <name evidence="8" type="ORF">H0267_11710</name>
</gene>
<protein>
    <recommendedName>
        <fullName evidence="2 4">Flagellin</fullName>
    </recommendedName>
</protein>
<evidence type="ECO:0000256" key="5">
    <source>
        <dbReference type="SAM" id="Coils"/>
    </source>
</evidence>
<keyword evidence="8" id="KW-0966">Cell projection</keyword>
<name>A0A931HWH3_9BACI</name>
<evidence type="ECO:0000313" key="8">
    <source>
        <dbReference type="EMBL" id="MBH0230884.1"/>
    </source>
</evidence>
<dbReference type="Gene3D" id="3.30.70.2120">
    <property type="match status" value="1"/>
</dbReference>
<dbReference type="Pfam" id="PF00700">
    <property type="entry name" value="Flagellin_C"/>
    <property type="match status" value="1"/>
</dbReference>
<evidence type="ECO:0000256" key="1">
    <source>
        <dbReference type="ARBA" id="ARBA00005709"/>
    </source>
</evidence>
<dbReference type="Gene3D" id="6.10.10.10">
    <property type="entry name" value="Flagellar export chaperone, C-terminal domain"/>
    <property type="match status" value="1"/>
</dbReference>
<comment type="caution">
    <text evidence="8">The sequence shown here is derived from an EMBL/GenBank/DDBJ whole genome shotgun (WGS) entry which is preliminary data.</text>
</comment>
<dbReference type="AlphaFoldDB" id="A0A931HWH3"/>
<evidence type="ECO:0000256" key="4">
    <source>
        <dbReference type="RuleBase" id="RU362073"/>
    </source>
</evidence>
<keyword evidence="8" id="KW-0969">Cilium</keyword>
<evidence type="ECO:0000256" key="3">
    <source>
        <dbReference type="ARBA" id="ARBA00023143"/>
    </source>
</evidence>
<dbReference type="InterPro" id="IPR046358">
    <property type="entry name" value="Flagellin_C"/>
</dbReference>
<dbReference type="RefSeq" id="WP_197317488.1">
    <property type="nucleotide sequence ID" value="NZ_JADZSC010000002.1"/>
</dbReference>
<dbReference type="Pfam" id="PF00669">
    <property type="entry name" value="Flagellin_N"/>
    <property type="match status" value="1"/>
</dbReference>
<organism evidence="8 9">
    <name type="scientific">Halobacillus yeomjeoni</name>
    <dbReference type="NCBI Taxonomy" id="311194"/>
    <lineage>
        <taxon>Bacteria</taxon>
        <taxon>Bacillati</taxon>
        <taxon>Bacillota</taxon>
        <taxon>Bacilli</taxon>
        <taxon>Bacillales</taxon>
        <taxon>Bacillaceae</taxon>
        <taxon>Halobacillus</taxon>
    </lineage>
</organism>
<dbReference type="Gene3D" id="1.20.1330.10">
    <property type="entry name" value="f41 fragment of flagellin, N-terminal domain"/>
    <property type="match status" value="1"/>
</dbReference>
<feature type="coiled-coil region" evidence="5">
    <location>
        <begin position="100"/>
        <end position="127"/>
    </location>
</feature>
<dbReference type="EMBL" id="JADZSC010000002">
    <property type="protein sequence ID" value="MBH0230884.1"/>
    <property type="molecule type" value="Genomic_DNA"/>
</dbReference>
<accession>A0A931HWH3</accession>
<keyword evidence="4" id="KW-0964">Secreted</keyword>
<dbReference type="Proteomes" id="UP000614490">
    <property type="component" value="Unassembled WGS sequence"/>
</dbReference>
<dbReference type="GO" id="GO:0005198">
    <property type="term" value="F:structural molecule activity"/>
    <property type="evidence" value="ECO:0007669"/>
    <property type="project" value="UniProtKB-UniRule"/>
</dbReference>
<dbReference type="PRINTS" id="PR00207">
    <property type="entry name" value="FLAGELLIN"/>
</dbReference>
<reference evidence="8 9" key="1">
    <citation type="journal article" date="2005" name="Int. J. Syst. Evol. Microbiol.">
        <title>Halobacillus yeomjeoni sp. nov., isolated from a marine solar saltern in Korea.</title>
        <authorList>
            <person name="Yoon J.H."/>
            <person name="Kang S.J."/>
            <person name="Lee C.H."/>
            <person name="Oh H.W."/>
            <person name="Oh T.K."/>
        </authorList>
    </citation>
    <scope>NUCLEOTIDE SEQUENCE [LARGE SCALE GENOMIC DNA]</scope>
    <source>
        <strain evidence="8 9">KCTC 3957</strain>
    </source>
</reference>
<comment type="similarity">
    <text evidence="1 4">Belongs to the bacterial flagellin family.</text>
</comment>
<evidence type="ECO:0000313" key="9">
    <source>
        <dbReference type="Proteomes" id="UP000614490"/>
    </source>
</evidence>
<comment type="function">
    <text evidence="4">Flagellin is the subunit protein which polymerizes to form the filaments of bacterial flagella.</text>
</comment>
<dbReference type="PANTHER" id="PTHR42792:SF2">
    <property type="entry name" value="FLAGELLIN"/>
    <property type="match status" value="1"/>
</dbReference>
<dbReference type="SUPFAM" id="SSF64518">
    <property type="entry name" value="Phase 1 flagellin"/>
    <property type="match status" value="1"/>
</dbReference>
<dbReference type="GO" id="GO:0005576">
    <property type="term" value="C:extracellular region"/>
    <property type="evidence" value="ECO:0007669"/>
    <property type="project" value="UniProtKB-SubCell"/>
</dbReference>
<evidence type="ECO:0000256" key="2">
    <source>
        <dbReference type="ARBA" id="ARBA00020110"/>
    </source>
</evidence>
<keyword evidence="9" id="KW-1185">Reference proteome</keyword>
<dbReference type="InterPro" id="IPR001029">
    <property type="entry name" value="Flagellin_N"/>
</dbReference>
<sequence>MRINHNIAALNTYRQLGQANKGMESSMEKLSSGLRINRAGDDAAGLAISEKMRGQIRGLEQSQRNAQDGISLIQTGEGALNETHSILQRMRELSVQAANDTNTQSDRNELQKEVDQLSKEITRIGNNTEFNTQNLLDGSFEGTFQIGANEGQSLKLNFDDMRGLNLGVAGDIESTIDSSIAVTSGTTADVQDGTYTVAKDGDTFQLKDTDGNVVATGTDGKTFTGTGADNDGSTFGDDAITLTDTARVGGEVTIASDVVESFDAEISNSTLQADDYTIDFTSKEMKNSNGDVIATTTDDTNFVDAQGNTVLSFGAALTADTNLSVGGIDISTQEAADKSITTINNAIETVSAERSKLGAYQNRLEHTINNLGTSSENLTAAESRIRDVDMAKEMMNQTKESILAQASQAMLAKANQNPQGVLQLLR</sequence>
<dbReference type="GO" id="GO:0009288">
    <property type="term" value="C:bacterial-type flagellum"/>
    <property type="evidence" value="ECO:0007669"/>
    <property type="project" value="UniProtKB-SubCell"/>
</dbReference>
<evidence type="ECO:0000259" key="7">
    <source>
        <dbReference type="Pfam" id="PF00700"/>
    </source>
</evidence>
<evidence type="ECO:0000259" key="6">
    <source>
        <dbReference type="Pfam" id="PF00669"/>
    </source>
</evidence>
<keyword evidence="8" id="KW-0282">Flagellum</keyword>
<feature type="domain" description="Flagellin N-terminal" evidence="6">
    <location>
        <begin position="3"/>
        <end position="140"/>
    </location>
</feature>
<comment type="subcellular location">
    <subcellularLocation>
        <location evidence="4">Secreted</location>
    </subcellularLocation>
    <subcellularLocation>
        <location evidence="4">Bacterial flagellum</location>
    </subcellularLocation>
</comment>
<feature type="domain" description="Flagellin C-terminal" evidence="7">
    <location>
        <begin position="341"/>
        <end position="425"/>
    </location>
</feature>
<proteinExistence type="inferred from homology"/>
<dbReference type="PANTHER" id="PTHR42792">
    <property type="entry name" value="FLAGELLIN"/>
    <property type="match status" value="1"/>
</dbReference>
<dbReference type="InterPro" id="IPR001492">
    <property type="entry name" value="Flagellin"/>
</dbReference>
<keyword evidence="5" id="KW-0175">Coiled coil</keyword>